<sequence>MQNERRSDWLPAVLLRIVAVGTAAGTVAFLFVGDNWRATNIFLVPDLIVCAVLIAGSLLPSPRMFPALLLAFGMGVGVFATATADYLVQGRFGIGAAIGLLTSLVASLILIRYLWRSAR</sequence>
<accession>A0A2T5G226</accession>
<feature type="transmembrane region" description="Helical" evidence="1">
    <location>
        <begin position="38"/>
        <end position="60"/>
    </location>
</feature>
<feature type="transmembrane region" description="Helical" evidence="1">
    <location>
        <begin position="94"/>
        <end position="115"/>
    </location>
</feature>
<comment type="caution">
    <text evidence="2">The sequence shown here is derived from an EMBL/GenBank/DDBJ whole genome shotgun (WGS) entry which is preliminary data.</text>
</comment>
<feature type="transmembrane region" description="Helical" evidence="1">
    <location>
        <begin position="67"/>
        <end position="88"/>
    </location>
</feature>
<keyword evidence="1" id="KW-0812">Transmembrane</keyword>
<name>A0A2T5G226_9SPHN</name>
<feature type="transmembrane region" description="Helical" evidence="1">
    <location>
        <begin position="12"/>
        <end position="32"/>
    </location>
</feature>
<organism evidence="2 3">
    <name type="scientific">Sphingomonas oleivorans</name>
    <dbReference type="NCBI Taxonomy" id="1735121"/>
    <lineage>
        <taxon>Bacteria</taxon>
        <taxon>Pseudomonadati</taxon>
        <taxon>Pseudomonadota</taxon>
        <taxon>Alphaproteobacteria</taxon>
        <taxon>Sphingomonadales</taxon>
        <taxon>Sphingomonadaceae</taxon>
        <taxon>Sphingomonas</taxon>
    </lineage>
</organism>
<reference evidence="2 3" key="1">
    <citation type="submission" date="2017-09" db="EMBL/GenBank/DDBJ databases">
        <title>Sphingomonas panjinensis sp.nov., isolated from oil-contaminated soil.</title>
        <authorList>
            <person name="Wang L."/>
            <person name="Chen L."/>
        </authorList>
    </citation>
    <scope>NUCLEOTIDE SEQUENCE [LARGE SCALE GENOMIC DNA]</scope>
    <source>
        <strain evidence="2 3">FW-11</strain>
    </source>
</reference>
<dbReference type="Proteomes" id="UP000244162">
    <property type="component" value="Unassembled WGS sequence"/>
</dbReference>
<evidence type="ECO:0000313" key="3">
    <source>
        <dbReference type="Proteomes" id="UP000244162"/>
    </source>
</evidence>
<keyword evidence="1" id="KW-0472">Membrane</keyword>
<keyword evidence="3" id="KW-1185">Reference proteome</keyword>
<dbReference type="AlphaFoldDB" id="A0A2T5G226"/>
<protein>
    <submittedName>
        <fullName evidence="2">Uncharacterized protein</fullName>
    </submittedName>
</protein>
<proteinExistence type="predicted"/>
<dbReference type="EMBL" id="NWBU01000004">
    <property type="protein sequence ID" value="PTQ13207.1"/>
    <property type="molecule type" value="Genomic_DNA"/>
</dbReference>
<gene>
    <name evidence="2" type="ORF">CLG96_03545</name>
</gene>
<keyword evidence="1" id="KW-1133">Transmembrane helix</keyword>
<evidence type="ECO:0000313" key="2">
    <source>
        <dbReference type="EMBL" id="PTQ13207.1"/>
    </source>
</evidence>
<evidence type="ECO:0000256" key="1">
    <source>
        <dbReference type="SAM" id="Phobius"/>
    </source>
</evidence>